<evidence type="ECO:0000256" key="1">
    <source>
        <dbReference type="SAM" id="SignalP"/>
    </source>
</evidence>
<feature type="signal peptide" evidence="1">
    <location>
        <begin position="1"/>
        <end position="24"/>
    </location>
</feature>
<evidence type="ECO:0000313" key="2">
    <source>
        <dbReference type="EMBL" id="GFK92382.1"/>
    </source>
</evidence>
<accession>A0A6V8LI21</accession>
<name>A0A6V8LI21_9BACT</name>
<proteinExistence type="predicted"/>
<gene>
    <name evidence="2" type="ORF">NNJEOMEG_00207</name>
</gene>
<reference evidence="2 3" key="1">
    <citation type="submission" date="2020-04" db="EMBL/GenBank/DDBJ databases">
        <authorList>
            <consortium name="Desulfovibrio sp. FSS-1 genome sequencing consortium"/>
            <person name="Shimoshige H."/>
            <person name="Kobayashi H."/>
            <person name="Maekawa T."/>
        </authorList>
    </citation>
    <scope>NUCLEOTIDE SEQUENCE [LARGE SCALE GENOMIC DNA]</scope>
    <source>
        <strain evidence="2 3">SIID29052-01</strain>
    </source>
</reference>
<keyword evidence="1" id="KW-0732">Signal</keyword>
<comment type="caution">
    <text evidence="2">The sequence shown here is derived from an EMBL/GenBank/DDBJ whole genome shotgun (WGS) entry which is preliminary data.</text>
</comment>
<protein>
    <submittedName>
        <fullName evidence="2">Uncharacterized protein</fullName>
    </submittedName>
</protein>
<sequence>MQLKTAFAAIGLCLVFAAPGRVLAWDQVAQYGPYAPPPPHGYYHERERERDIRREERRRAREYQEWYDDQWRYRTQRYFGGQALTPRPGESYESFARRARVACNNQWNSCATYCNTIRDPNRRAACVANCNNELYECKSGF</sequence>
<dbReference type="Proteomes" id="UP000494245">
    <property type="component" value="Unassembled WGS sequence"/>
</dbReference>
<keyword evidence="3" id="KW-1185">Reference proteome</keyword>
<dbReference type="RefSeq" id="WP_173080444.1">
    <property type="nucleotide sequence ID" value="NZ_BLTE01000001.1"/>
</dbReference>
<evidence type="ECO:0000313" key="3">
    <source>
        <dbReference type="Proteomes" id="UP000494245"/>
    </source>
</evidence>
<feature type="chain" id="PRO_5028912417" evidence="1">
    <location>
        <begin position="25"/>
        <end position="141"/>
    </location>
</feature>
<reference evidence="2 3" key="2">
    <citation type="submission" date="2020-05" db="EMBL/GenBank/DDBJ databases">
        <title>Draft genome sequence of Desulfovibrio sp. strainFSS-1.</title>
        <authorList>
            <person name="Shimoshige H."/>
            <person name="Kobayashi H."/>
            <person name="Maekawa T."/>
        </authorList>
    </citation>
    <scope>NUCLEOTIDE SEQUENCE [LARGE SCALE GENOMIC DNA]</scope>
    <source>
        <strain evidence="2 3">SIID29052-01</strain>
    </source>
</reference>
<dbReference type="EMBL" id="BLTE01000001">
    <property type="protein sequence ID" value="GFK92382.1"/>
    <property type="molecule type" value="Genomic_DNA"/>
</dbReference>
<dbReference type="AlphaFoldDB" id="A0A6V8LI21"/>
<organism evidence="2 3">
    <name type="scientific">Fundidesulfovibrio magnetotacticus</name>
    <dbReference type="NCBI Taxonomy" id="2730080"/>
    <lineage>
        <taxon>Bacteria</taxon>
        <taxon>Pseudomonadati</taxon>
        <taxon>Thermodesulfobacteriota</taxon>
        <taxon>Desulfovibrionia</taxon>
        <taxon>Desulfovibrionales</taxon>
        <taxon>Desulfovibrionaceae</taxon>
        <taxon>Fundidesulfovibrio</taxon>
    </lineage>
</organism>